<dbReference type="AlphaFoldDB" id="W4L5S3"/>
<name>W4L5S3_ENTF1</name>
<keyword evidence="3" id="KW-1185">Reference proteome</keyword>
<keyword evidence="1" id="KW-0472">Membrane</keyword>
<evidence type="ECO:0000313" key="2">
    <source>
        <dbReference type="EMBL" id="ETW93438.1"/>
    </source>
</evidence>
<comment type="caution">
    <text evidence="2">The sequence shown here is derived from an EMBL/GenBank/DDBJ whole genome shotgun (WGS) entry which is preliminary data.</text>
</comment>
<gene>
    <name evidence="2" type="ORF">ETSY1_39235</name>
</gene>
<evidence type="ECO:0000256" key="1">
    <source>
        <dbReference type="SAM" id="Phobius"/>
    </source>
</evidence>
<dbReference type="Proteomes" id="UP000019141">
    <property type="component" value="Unassembled WGS sequence"/>
</dbReference>
<evidence type="ECO:0008006" key="4">
    <source>
        <dbReference type="Google" id="ProtNLM"/>
    </source>
</evidence>
<protein>
    <recommendedName>
        <fullName evidence="4">Glycosyltransferase RgtA/B/C/D-like domain-containing protein</fullName>
    </recommendedName>
</protein>
<proteinExistence type="predicted"/>
<dbReference type="HOGENOM" id="CLU_2022498_0_0_7"/>
<sequence>MVIRCWSLRLRWGVTLLFWALLPSQYQHNESTDYAHFYEPVARRLLQGEGLTEANGAPAIRYPPGYPILLAGVFGISQGFNLPEATALSTMTLLCVGLSAVFVFFVARSVWPPWSALCVALV</sequence>
<keyword evidence="1" id="KW-1133">Transmembrane helix</keyword>
<keyword evidence="1" id="KW-0812">Transmembrane</keyword>
<reference evidence="2 3" key="1">
    <citation type="journal article" date="2014" name="Nature">
        <title>An environmental bacterial taxon with a large and distinct metabolic repertoire.</title>
        <authorList>
            <person name="Wilson M.C."/>
            <person name="Mori T."/>
            <person name="Ruckert C."/>
            <person name="Uria A.R."/>
            <person name="Helf M.J."/>
            <person name="Takada K."/>
            <person name="Gernert C."/>
            <person name="Steffens U.A."/>
            <person name="Heycke N."/>
            <person name="Schmitt S."/>
            <person name="Rinke C."/>
            <person name="Helfrich E.J."/>
            <person name="Brachmann A.O."/>
            <person name="Gurgui C."/>
            <person name="Wakimoto T."/>
            <person name="Kracht M."/>
            <person name="Crusemann M."/>
            <person name="Hentschel U."/>
            <person name="Abe I."/>
            <person name="Matsunaga S."/>
            <person name="Kalinowski J."/>
            <person name="Takeyama H."/>
            <person name="Piel J."/>
        </authorList>
    </citation>
    <scope>NUCLEOTIDE SEQUENCE [LARGE SCALE GENOMIC DNA]</scope>
    <source>
        <strain evidence="3">TSY1</strain>
    </source>
</reference>
<evidence type="ECO:0000313" key="3">
    <source>
        <dbReference type="Proteomes" id="UP000019141"/>
    </source>
</evidence>
<feature type="transmembrane region" description="Helical" evidence="1">
    <location>
        <begin position="87"/>
        <end position="107"/>
    </location>
</feature>
<organism evidence="2 3">
    <name type="scientific">Entotheonella factor</name>
    <dbReference type="NCBI Taxonomy" id="1429438"/>
    <lineage>
        <taxon>Bacteria</taxon>
        <taxon>Pseudomonadati</taxon>
        <taxon>Nitrospinota/Tectimicrobiota group</taxon>
        <taxon>Candidatus Tectimicrobiota</taxon>
        <taxon>Candidatus Entotheonellia</taxon>
        <taxon>Candidatus Entotheonellales</taxon>
        <taxon>Candidatus Entotheonellaceae</taxon>
        <taxon>Candidatus Entotheonella</taxon>
    </lineage>
</organism>
<accession>W4L5S3</accession>
<dbReference type="EMBL" id="AZHW01001237">
    <property type="protein sequence ID" value="ETW93438.1"/>
    <property type="molecule type" value="Genomic_DNA"/>
</dbReference>